<reference evidence="1 2" key="1">
    <citation type="submission" date="2018-05" db="EMBL/GenBank/DDBJ databases">
        <title>Genomic Encyclopedia of Type Strains, Phase IV (KMG-IV): sequencing the most valuable type-strain genomes for metagenomic binning, comparative biology and taxonomic classification.</title>
        <authorList>
            <person name="Goeker M."/>
        </authorList>
    </citation>
    <scope>NUCLEOTIDE SEQUENCE [LARGE SCALE GENOMIC DNA]</scope>
    <source>
        <strain evidence="1 2">DSM 24995</strain>
    </source>
</reference>
<keyword evidence="2" id="KW-1185">Reference proteome</keyword>
<evidence type="ECO:0000313" key="2">
    <source>
        <dbReference type="Proteomes" id="UP000248057"/>
    </source>
</evidence>
<proteinExistence type="predicted"/>
<dbReference type="Proteomes" id="UP000248057">
    <property type="component" value="Unassembled WGS sequence"/>
</dbReference>
<dbReference type="AlphaFoldDB" id="A0A2V3Y675"/>
<accession>A0A2V3Y675</accession>
<evidence type="ECO:0000313" key="1">
    <source>
        <dbReference type="EMBL" id="PXX52049.1"/>
    </source>
</evidence>
<dbReference type="InterPro" id="IPR043752">
    <property type="entry name" value="DUF5697"/>
</dbReference>
<dbReference type="RefSeq" id="WP_110323860.1">
    <property type="nucleotide sequence ID" value="NZ_QJKD01000008.1"/>
</dbReference>
<comment type="caution">
    <text evidence="1">The sequence shown here is derived from an EMBL/GenBank/DDBJ whole genome shotgun (WGS) entry which is preliminary data.</text>
</comment>
<dbReference type="Pfam" id="PF18954">
    <property type="entry name" value="DUF5697"/>
    <property type="match status" value="1"/>
</dbReference>
<dbReference type="EMBL" id="QJKD01000008">
    <property type="protein sequence ID" value="PXX52049.1"/>
    <property type="molecule type" value="Genomic_DNA"/>
</dbReference>
<sequence>MEEGTLQDKEVLDLIKKYNVLLKSQVYAYFGQERAVGRALKRLEKDNRIGSSPVTKMVYLNENSYAARDEGTLQAFWVLISLMKKRTVSEHFLADRDEYPVRIIFVSGEELFDILYIGLNDVKLVNSVFQRKCRDSCSNIIAVPDLSVIEKVSLPAIGYCLVKGDGEVEYYTKS</sequence>
<organism evidence="1 2">
    <name type="scientific">Hungatella effluvii</name>
    <dbReference type="NCBI Taxonomy" id="1096246"/>
    <lineage>
        <taxon>Bacteria</taxon>
        <taxon>Bacillati</taxon>
        <taxon>Bacillota</taxon>
        <taxon>Clostridia</taxon>
        <taxon>Lachnospirales</taxon>
        <taxon>Lachnospiraceae</taxon>
        <taxon>Hungatella</taxon>
    </lineage>
</organism>
<dbReference type="GeneID" id="86062537"/>
<protein>
    <submittedName>
        <fullName evidence="1">Uncharacterized protein</fullName>
    </submittedName>
</protein>
<name>A0A2V3Y675_9FIRM</name>
<gene>
    <name evidence="1" type="ORF">DFR60_108134</name>
</gene>